<dbReference type="Proteomes" id="UP001064971">
    <property type="component" value="Plasmid pDAETH-2"/>
</dbReference>
<feature type="transmembrane region" description="Helical" evidence="1">
    <location>
        <begin position="93"/>
        <end position="109"/>
    </location>
</feature>
<evidence type="ECO:0000313" key="3">
    <source>
        <dbReference type="Proteomes" id="UP001064971"/>
    </source>
</evidence>
<feature type="transmembrane region" description="Helical" evidence="1">
    <location>
        <begin position="56"/>
        <end position="81"/>
    </location>
</feature>
<keyword evidence="1" id="KW-0812">Transmembrane</keyword>
<feature type="transmembrane region" description="Helical" evidence="1">
    <location>
        <begin position="115"/>
        <end position="133"/>
    </location>
</feature>
<keyword evidence="3" id="KW-1185">Reference proteome</keyword>
<sequence length="139" mass="14017">MTRPLPATLLGGLALALRRFALSLLAAVIVALAAATLLTAAWLVTDPAGALPDAPYAWLGLAALLLAFGAPSAFVFGVVVAPLAALAGRIHPAWTAVTGALGGGLLVLLTTDLRFAVLGVLGGLTYAALEGRLRGRRRG</sequence>
<protein>
    <submittedName>
        <fullName evidence="2">Uncharacterized protein</fullName>
    </submittedName>
</protein>
<dbReference type="RefSeq" id="WP_264778323.1">
    <property type="nucleotide sequence ID" value="NZ_AP026562.1"/>
</dbReference>
<name>A0ABM8AJI7_9DEIO</name>
<accession>A0ABM8AJI7</accession>
<organism evidence="2 3">
    <name type="scientific">Deinococcus aetherius</name>
    <dbReference type="NCBI Taxonomy" id="200252"/>
    <lineage>
        <taxon>Bacteria</taxon>
        <taxon>Thermotogati</taxon>
        <taxon>Deinococcota</taxon>
        <taxon>Deinococci</taxon>
        <taxon>Deinococcales</taxon>
        <taxon>Deinococcaceae</taxon>
        <taxon>Deinococcus</taxon>
    </lineage>
</organism>
<dbReference type="EMBL" id="AP026562">
    <property type="protein sequence ID" value="BDP43956.1"/>
    <property type="molecule type" value="Genomic_DNA"/>
</dbReference>
<reference evidence="2" key="1">
    <citation type="submission" date="2022-07" db="EMBL/GenBank/DDBJ databases">
        <title>Complete Genome Sequence of the Radioresistant Bacterium Deinococcus aetherius ST0316, Isolated from the Air Dust collected in Lower Stratosphere above Japan.</title>
        <authorList>
            <person name="Satoh K."/>
            <person name="Hagiwara K."/>
            <person name="Katsumata K."/>
            <person name="Kubo A."/>
            <person name="Yokobori S."/>
            <person name="Yamagishi A."/>
            <person name="Oono Y."/>
            <person name="Narumi I."/>
        </authorList>
    </citation>
    <scope>NUCLEOTIDE SEQUENCE</scope>
    <source>
        <strain evidence="2">ST0316</strain>
        <plasmid evidence="2">pDAETH-2</plasmid>
    </source>
</reference>
<gene>
    <name evidence="2" type="ORF">DAETH_39250</name>
</gene>
<keyword evidence="1" id="KW-1133">Transmembrane helix</keyword>
<feature type="transmembrane region" description="Helical" evidence="1">
    <location>
        <begin position="20"/>
        <end position="44"/>
    </location>
</feature>
<proteinExistence type="predicted"/>
<keyword evidence="1" id="KW-0472">Membrane</keyword>
<keyword evidence="2" id="KW-0614">Plasmid</keyword>
<evidence type="ECO:0000313" key="2">
    <source>
        <dbReference type="EMBL" id="BDP43956.1"/>
    </source>
</evidence>
<geneLocation type="plasmid" evidence="2 3">
    <name>pDAETH-2</name>
</geneLocation>
<evidence type="ECO:0000256" key="1">
    <source>
        <dbReference type="SAM" id="Phobius"/>
    </source>
</evidence>